<dbReference type="EC" id="2.4.1.17" evidence="5"/>
<gene>
    <name evidence="6" type="primary">Ugt2a1_0</name>
    <name evidence="6" type="ORF">GTO93_0010848</name>
</gene>
<evidence type="ECO:0000256" key="5">
    <source>
        <dbReference type="RuleBase" id="RU362059"/>
    </source>
</evidence>
<dbReference type="InterPro" id="IPR002213">
    <property type="entry name" value="UDP_glucos_trans"/>
</dbReference>
<comment type="similarity">
    <text evidence="1 4">Belongs to the UDP-glycosyltransferase family.</text>
</comment>
<dbReference type="PANTHER" id="PTHR48043:SF140">
    <property type="entry name" value="UDP-GLUCURONOSYLTRANSFERASE 2A1"/>
    <property type="match status" value="1"/>
</dbReference>
<dbReference type="CDD" id="cd03784">
    <property type="entry name" value="GT1_Gtf-like"/>
    <property type="match status" value="1"/>
</dbReference>
<comment type="catalytic activity">
    <reaction evidence="5">
        <text>glucuronate acceptor + UDP-alpha-D-glucuronate = acceptor beta-D-glucuronoside + UDP + H(+)</text>
        <dbReference type="Rhea" id="RHEA:21032"/>
        <dbReference type="ChEBI" id="CHEBI:15378"/>
        <dbReference type="ChEBI" id="CHEBI:58052"/>
        <dbReference type="ChEBI" id="CHEBI:58223"/>
        <dbReference type="ChEBI" id="CHEBI:132367"/>
        <dbReference type="ChEBI" id="CHEBI:132368"/>
        <dbReference type="EC" id="2.4.1.17"/>
    </reaction>
</comment>
<feature type="non-terminal residue" evidence="6">
    <location>
        <position position="185"/>
    </location>
</feature>
<accession>A0ABS2XB86</accession>
<dbReference type="SUPFAM" id="SSF53756">
    <property type="entry name" value="UDP-Glycosyltransferase/glycogen phosphorylase"/>
    <property type="match status" value="1"/>
</dbReference>
<name>A0ABS2XB86_POLSP</name>
<organism evidence="6 7">
    <name type="scientific">Polyodon spathula</name>
    <name type="common">North American paddlefish</name>
    <name type="synonym">Squalus spathula</name>
    <dbReference type="NCBI Taxonomy" id="7913"/>
    <lineage>
        <taxon>Eukaryota</taxon>
        <taxon>Metazoa</taxon>
        <taxon>Chordata</taxon>
        <taxon>Craniata</taxon>
        <taxon>Vertebrata</taxon>
        <taxon>Euteleostomi</taxon>
        <taxon>Actinopterygii</taxon>
        <taxon>Chondrostei</taxon>
        <taxon>Acipenseriformes</taxon>
        <taxon>Polyodontidae</taxon>
        <taxon>Polyodon</taxon>
    </lineage>
</organism>
<reference evidence="6" key="1">
    <citation type="journal article" date="2021" name="Cell">
        <title>Tracing the genetic footprints of vertebrate landing in non-teleost ray-finned fishes.</title>
        <authorList>
            <person name="Bi X."/>
            <person name="Wang K."/>
            <person name="Yang L."/>
            <person name="Pan H."/>
            <person name="Jiang H."/>
            <person name="Wei Q."/>
            <person name="Fang M."/>
            <person name="Yu H."/>
            <person name="Zhu C."/>
            <person name="Cai Y."/>
            <person name="He Y."/>
            <person name="Gan X."/>
            <person name="Zeng H."/>
            <person name="Yu D."/>
            <person name="Zhu Y."/>
            <person name="Jiang H."/>
            <person name="Qiu Q."/>
            <person name="Yang H."/>
            <person name="Zhang Y.E."/>
            <person name="Wang W."/>
            <person name="Zhu M."/>
            <person name="He S."/>
            <person name="Zhang G."/>
        </authorList>
    </citation>
    <scope>NUCLEOTIDE SEQUENCE</scope>
    <source>
        <strain evidence="6">Pddl_001</strain>
    </source>
</reference>
<dbReference type="Gene3D" id="3.40.50.2000">
    <property type="entry name" value="Glycogen Phosphorylase B"/>
    <property type="match status" value="1"/>
</dbReference>
<comment type="subcellular location">
    <subcellularLocation>
        <location evidence="5">Membrane</location>
        <topology evidence="5">Single-pass membrane protein</topology>
    </subcellularLocation>
</comment>
<evidence type="ECO:0000313" key="7">
    <source>
        <dbReference type="Proteomes" id="UP001166093"/>
    </source>
</evidence>
<dbReference type="EMBL" id="JAAWVQ010011318">
    <property type="protein sequence ID" value="MBN3271484.1"/>
    <property type="molecule type" value="Genomic_DNA"/>
</dbReference>
<dbReference type="PROSITE" id="PS00375">
    <property type="entry name" value="UDPGT"/>
    <property type="match status" value="1"/>
</dbReference>
<comment type="caution">
    <text evidence="6">The sequence shown here is derived from an EMBL/GenBank/DDBJ whole genome shotgun (WGS) entry which is preliminary data.</text>
</comment>
<evidence type="ECO:0000256" key="2">
    <source>
        <dbReference type="ARBA" id="ARBA00022676"/>
    </source>
</evidence>
<dbReference type="InterPro" id="IPR050271">
    <property type="entry name" value="UDP-glycosyltransferase"/>
</dbReference>
<dbReference type="InterPro" id="IPR035595">
    <property type="entry name" value="UDP_glycos_trans_CS"/>
</dbReference>
<protein>
    <recommendedName>
        <fullName evidence="5">UDP-glucuronosyltransferase</fullName>
        <ecNumber evidence="5">2.4.1.17</ecNumber>
    </recommendedName>
</protein>
<evidence type="ECO:0000256" key="4">
    <source>
        <dbReference type="RuleBase" id="RU003718"/>
    </source>
</evidence>
<feature type="non-terminal residue" evidence="6">
    <location>
        <position position="1"/>
    </location>
</feature>
<keyword evidence="2 4" id="KW-0328">Glycosyltransferase</keyword>
<evidence type="ECO:0000256" key="3">
    <source>
        <dbReference type="ARBA" id="ARBA00022679"/>
    </source>
</evidence>
<sequence>MQEKETSCSPASAPATTRGIGTAVEKLEDYALKRQGRTIYKVHSGLVPSYCGHVPGMDMEKVVQGSGEHGIVMFSLGSMVKNLTREKANLIASALGQIPQTVLWRYSGEKPETLAPNTRVYDWIPQNDLLGHPKIKAFITHGGTNGIYEAIYHGIPMIGIPLFADQPDNMVHMEVKGAAVVVNFN</sequence>
<evidence type="ECO:0000313" key="6">
    <source>
        <dbReference type="EMBL" id="MBN3271484.1"/>
    </source>
</evidence>
<dbReference type="PANTHER" id="PTHR48043">
    <property type="entry name" value="EG:EG0003.4 PROTEIN-RELATED"/>
    <property type="match status" value="1"/>
</dbReference>
<evidence type="ECO:0000256" key="1">
    <source>
        <dbReference type="ARBA" id="ARBA00009995"/>
    </source>
</evidence>
<dbReference type="Pfam" id="PF00201">
    <property type="entry name" value="UDPGT"/>
    <property type="match status" value="1"/>
</dbReference>
<proteinExistence type="inferred from homology"/>
<dbReference type="Proteomes" id="UP001166093">
    <property type="component" value="Unassembled WGS sequence"/>
</dbReference>
<keyword evidence="7" id="KW-1185">Reference proteome</keyword>
<keyword evidence="3 4" id="KW-0808">Transferase</keyword>